<dbReference type="InterPro" id="IPR001660">
    <property type="entry name" value="SAM"/>
</dbReference>
<dbReference type="InterPro" id="IPR017874">
    <property type="entry name" value="CRIC_domain"/>
</dbReference>
<keyword evidence="6" id="KW-0808">Transferase</keyword>
<evidence type="ECO:0000256" key="2">
    <source>
        <dbReference type="SAM" id="MobiDB-lite"/>
    </source>
</evidence>
<accession>A0A0B2W3P9</accession>
<keyword evidence="6" id="KW-0418">Kinase</keyword>
<evidence type="ECO:0000259" key="4">
    <source>
        <dbReference type="PROSITE" id="PS50106"/>
    </source>
</evidence>
<feature type="domain" description="CRIC" evidence="5">
    <location>
        <begin position="105"/>
        <end position="201"/>
    </location>
</feature>
<gene>
    <name evidence="6" type="primary">Cnksr2</name>
    <name evidence="6" type="ORF">Tcan_13755</name>
</gene>
<dbReference type="InterPro" id="IPR013761">
    <property type="entry name" value="SAM/pointed_sf"/>
</dbReference>
<dbReference type="SUPFAM" id="SSF50156">
    <property type="entry name" value="PDZ domain-like"/>
    <property type="match status" value="1"/>
</dbReference>
<dbReference type="OrthoDB" id="74412at2759"/>
<dbReference type="PROSITE" id="PS50106">
    <property type="entry name" value="PDZ"/>
    <property type="match status" value="1"/>
</dbReference>
<dbReference type="OMA" id="LTFNVKC"/>
<feature type="domain" description="SAM" evidence="3">
    <location>
        <begin position="32"/>
        <end position="97"/>
    </location>
</feature>
<dbReference type="InterPro" id="IPR001849">
    <property type="entry name" value="PH_domain"/>
</dbReference>
<proteinExistence type="inferred from homology"/>
<dbReference type="PANTHER" id="PTHR12844:SF42">
    <property type="entry name" value="CONNECTOR ENHANCER OF KSR PROTEIN CNK"/>
    <property type="match status" value="1"/>
</dbReference>
<dbReference type="SMART" id="SM00454">
    <property type="entry name" value="SAM"/>
    <property type="match status" value="1"/>
</dbReference>
<comment type="caution">
    <text evidence="6">The sequence shown here is derived from an EMBL/GenBank/DDBJ whole genome shotgun (WGS) entry which is preliminary data.</text>
</comment>
<dbReference type="Gene3D" id="1.10.150.50">
    <property type="entry name" value="Transcription Factor, Ets-1"/>
    <property type="match status" value="1"/>
</dbReference>
<dbReference type="Pfam" id="PF17820">
    <property type="entry name" value="PDZ_6"/>
    <property type="match status" value="1"/>
</dbReference>
<dbReference type="Proteomes" id="UP000031036">
    <property type="component" value="Unassembled WGS sequence"/>
</dbReference>
<name>A0A0B2W3P9_TOXCA</name>
<organism evidence="6 7">
    <name type="scientific">Toxocara canis</name>
    <name type="common">Canine roundworm</name>
    <dbReference type="NCBI Taxonomy" id="6265"/>
    <lineage>
        <taxon>Eukaryota</taxon>
        <taxon>Metazoa</taxon>
        <taxon>Ecdysozoa</taxon>
        <taxon>Nematoda</taxon>
        <taxon>Chromadorea</taxon>
        <taxon>Rhabditida</taxon>
        <taxon>Spirurina</taxon>
        <taxon>Ascaridomorpha</taxon>
        <taxon>Ascaridoidea</taxon>
        <taxon>Toxocaridae</taxon>
        <taxon>Toxocara</taxon>
    </lineage>
</organism>
<feature type="region of interest" description="Disordered" evidence="2">
    <location>
        <begin position="378"/>
        <end position="399"/>
    </location>
</feature>
<dbReference type="InterPro" id="IPR036034">
    <property type="entry name" value="PDZ_sf"/>
</dbReference>
<dbReference type="PROSITE" id="PS51290">
    <property type="entry name" value="CRIC"/>
    <property type="match status" value="1"/>
</dbReference>
<feature type="region of interest" description="Disordered" evidence="2">
    <location>
        <begin position="625"/>
        <end position="654"/>
    </location>
</feature>
<dbReference type="GO" id="GO:0016301">
    <property type="term" value="F:kinase activity"/>
    <property type="evidence" value="ECO:0007669"/>
    <property type="project" value="UniProtKB-KW"/>
</dbReference>
<dbReference type="SUPFAM" id="SSF47769">
    <property type="entry name" value="SAM/Pointed domain"/>
    <property type="match status" value="1"/>
</dbReference>
<comment type="similarity">
    <text evidence="1">Belongs to the CNKSR family.</text>
</comment>
<feature type="region of interest" description="Disordered" evidence="2">
    <location>
        <begin position="895"/>
        <end position="920"/>
    </location>
</feature>
<dbReference type="SUPFAM" id="SSF50729">
    <property type="entry name" value="PH domain-like"/>
    <property type="match status" value="1"/>
</dbReference>
<dbReference type="InterPro" id="IPR001478">
    <property type="entry name" value="PDZ"/>
</dbReference>
<evidence type="ECO:0000259" key="5">
    <source>
        <dbReference type="PROSITE" id="PS51290"/>
    </source>
</evidence>
<evidence type="ECO:0000313" key="6">
    <source>
        <dbReference type="EMBL" id="KHN88279.1"/>
    </source>
</evidence>
<evidence type="ECO:0000259" key="3">
    <source>
        <dbReference type="PROSITE" id="PS50105"/>
    </source>
</evidence>
<dbReference type="Gene3D" id="2.30.29.30">
    <property type="entry name" value="Pleckstrin-homology domain (PH domain)/Phosphotyrosine-binding domain (PTB)"/>
    <property type="match status" value="1"/>
</dbReference>
<feature type="domain" description="PDZ" evidence="4">
    <location>
        <begin position="238"/>
        <end position="306"/>
    </location>
</feature>
<dbReference type="PANTHER" id="PTHR12844">
    <property type="entry name" value="CONNECTOR ENCHANCER OF KINASE SUPPRESSOR OF RAS"/>
    <property type="match status" value="1"/>
</dbReference>
<dbReference type="Pfam" id="PF07647">
    <property type="entry name" value="SAM_2"/>
    <property type="match status" value="1"/>
</dbReference>
<dbReference type="InterPro" id="IPR041489">
    <property type="entry name" value="PDZ_6"/>
</dbReference>
<dbReference type="SMART" id="SM00233">
    <property type="entry name" value="PH"/>
    <property type="match status" value="1"/>
</dbReference>
<sequence>MNIFNVAPGRSYVVPYYGPPTHFCFSSVVESWTVDQVARWMQGTDDSVLPFIEGIAKRGIDGRSLAVLDEETLSSAGVTKLGVRRLILQAVQLLLHFCYAVDTENVQSLSLSVCVSAQDLINEALRCDSLQNTAASKAHLMALLSSLYAAVSRLVDELKNLMNWLDRSPFDRLKAYIDFRMELMAIALALTRTVNASNKKVLSSCATVIEIANELVTKCGTVLRHSKDPLILYTAHIERAVMRRPSNQFEWGFDLQSTYLGVHMISKVKLQSPADACGKIDAGDELLQVNGETVIGWDLGKVVEKIHHPPQIGGVGQGQNEELILLVKKRPRETMPAHMFFFSRGKRAPTISKVPHLQPDVLKAKPSSSVNVPVMEAPDQQATSSQKAVYPKPRMRHRSVSMNLDRSDSICSRISLIKKALTEGRAASDWHTYEKEPSLRMTARRATVCLGTPPSSRHILRLSLTSAKSTESALYSSTEDLSIDIAHCPIPLDHRRHHSTVENVSEVDMNTVNAVVVRRRRTMRQQPDGYVRSFIDNRLVSELDVSLGEVNEEELHPSSAEEDDDIQESQNSRVELLMVMPEPSEYALIELVKENEMESLELPPVRIEEWSSCLSLSLDPVQDKSALNSSSLEDRCSSKPTEAPGSPLRRAKHGLSSRMRSIFSASFKSRSHAPIAESEESSLGWGSDTGDETTAHHMRYTLERASPVDRDIDDVSSKEVVHSSNALRELSKVACAKLDMKQYEGWIRRKRLEREAKPRGKWIKCWMVLRSSAEEADIVIALAKFYVSDAPELKTSKKFVFRLYRLSTVFYFSSYTFEEMKIWMNKLGLATICYDQSDEERKNSTSLSRSMLFIASLESGPRSGLDTSAPPSPQMHHTLPRAYLLSPSSKRKARVERQSSLSSLKSTVSSNLTPPPSSHGFIARSPMFRRHFVERILGREEVSLYVT</sequence>
<dbReference type="EMBL" id="JPKZ01000255">
    <property type="protein sequence ID" value="KHN88279.1"/>
    <property type="molecule type" value="Genomic_DNA"/>
</dbReference>
<protein>
    <submittedName>
        <fullName evidence="6">Connector enhancer of kinase suppressor of ras 2</fullName>
    </submittedName>
</protein>
<evidence type="ECO:0000256" key="1">
    <source>
        <dbReference type="ARBA" id="ARBA00009498"/>
    </source>
</evidence>
<dbReference type="STRING" id="6265.A0A0B2W3P9"/>
<dbReference type="InterPro" id="IPR011993">
    <property type="entry name" value="PH-like_dom_sf"/>
</dbReference>
<feature type="region of interest" description="Disordered" evidence="2">
    <location>
        <begin position="550"/>
        <end position="569"/>
    </location>
</feature>
<dbReference type="Gene3D" id="2.30.42.10">
    <property type="match status" value="1"/>
</dbReference>
<feature type="compositionally biased region" description="Low complexity" evidence="2">
    <location>
        <begin position="899"/>
        <end position="912"/>
    </location>
</feature>
<dbReference type="Pfam" id="PF10534">
    <property type="entry name" value="CRIC_ras_sig"/>
    <property type="match status" value="1"/>
</dbReference>
<dbReference type="SMART" id="SM00228">
    <property type="entry name" value="PDZ"/>
    <property type="match status" value="1"/>
</dbReference>
<dbReference type="PROSITE" id="PS50105">
    <property type="entry name" value="SAM_DOMAIN"/>
    <property type="match status" value="1"/>
</dbReference>
<evidence type="ECO:0000313" key="7">
    <source>
        <dbReference type="Proteomes" id="UP000031036"/>
    </source>
</evidence>
<reference evidence="6 7" key="1">
    <citation type="submission" date="2014-11" db="EMBL/GenBank/DDBJ databases">
        <title>Genetic blueprint of the zoonotic pathogen Toxocara canis.</title>
        <authorList>
            <person name="Zhu X.-Q."/>
            <person name="Korhonen P.K."/>
            <person name="Cai H."/>
            <person name="Young N.D."/>
            <person name="Nejsum P."/>
            <person name="von Samson-Himmelstjerna G."/>
            <person name="Boag P.R."/>
            <person name="Tan P."/>
            <person name="Li Q."/>
            <person name="Min J."/>
            <person name="Yang Y."/>
            <person name="Wang X."/>
            <person name="Fang X."/>
            <person name="Hall R.S."/>
            <person name="Hofmann A."/>
            <person name="Sternberg P.W."/>
            <person name="Jex A.R."/>
            <person name="Gasser R.B."/>
        </authorList>
    </citation>
    <scope>NUCLEOTIDE SEQUENCE [LARGE SCALE GENOMIC DNA]</scope>
    <source>
        <strain evidence="6">PN_DK_2014</strain>
    </source>
</reference>
<dbReference type="InterPro" id="IPR051566">
    <property type="entry name" value="CNKSR"/>
</dbReference>
<dbReference type="AlphaFoldDB" id="A0A0B2W3P9"/>
<keyword evidence="7" id="KW-1185">Reference proteome</keyword>